<comment type="caution">
    <text evidence="3">The sequence shown here is derived from an EMBL/GenBank/DDBJ whole genome shotgun (WGS) entry which is preliminary data.</text>
</comment>
<dbReference type="AlphaFoldDB" id="A0A9P0KRP3"/>
<dbReference type="GO" id="GO:0005634">
    <property type="term" value="C:nucleus"/>
    <property type="evidence" value="ECO:0007669"/>
    <property type="project" value="TreeGrafter"/>
</dbReference>
<dbReference type="Pfam" id="PF03184">
    <property type="entry name" value="DDE_1"/>
    <property type="match status" value="1"/>
</dbReference>
<name>A0A9P0KRP3_ACAOB</name>
<organism evidence="3 4">
    <name type="scientific">Acanthoscelides obtectus</name>
    <name type="common">Bean weevil</name>
    <name type="synonym">Bruchus obtectus</name>
    <dbReference type="NCBI Taxonomy" id="200917"/>
    <lineage>
        <taxon>Eukaryota</taxon>
        <taxon>Metazoa</taxon>
        <taxon>Ecdysozoa</taxon>
        <taxon>Arthropoda</taxon>
        <taxon>Hexapoda</taxon>
        <taxon>Insecta</taxon>
        <taxon>Pterygota</taxon>
        <taxon>Neoptera</taxon>
        <taxon>Endopterygota</taxon>
        <taxon>Coleoptera</taxon>
        <taxon>Polyphaga</taxon>
        <taxon>Cucujiformia</taxon>
        <taxon>Chrysomeloidea</taxon>
        <taxon>Chrysomelidae</taxon>
        <taxon>Bruchinae</taxon>
        <taxon>Bruchini</taxon>
        <taxon>Acanthoscelides</taxon>
    </lineage>
</organism>
<dbReference type="PANTHER" id="PTHR19303">
    <property type="entry name" value="TRANSPOSON"/>
    <property type="match status" value="1"/>
</dbReference>
<sequence>MSNSTVLIRKSRKRGSCTLSGASTGKRGRQLGIHSITSIQAVRRLNNEIPVYQYFDLLENTIKELGLEDKPSQIWNLDESSFCSDPSKTKIVGQRGLPATRTTSRPGNQNTTVLMCCSASGEKAPTLIIFKGKHVWDQWLAPSGSEFPEMTYAATANGWMESTVFKNYFEKSFVKCLPPERPDLVIYDGHATHLSVEVVRIAIDNQITILKLPPHTSHILQPLDLSVFKSLKTQWDAKLVEWQRKNVGIKMPKSIFIGDIWRETNPEILRSGFVKAGIYPLNRNVVATDLFDPVSFTKWKE</sequence>
<feature type="domain" description="DDE-1" evidence="2">
    <location>
        <begin position="109"/>
        <end position="243"/>
    </location>
</feature>
<keyword evidence="4" id="KW-1185">Reference proteome</keyword>
<dbReference type="Proteomes" id="UP001152888">
    <property type="component" value="Unassembled WGS sequence"/>
</dbReference>
<dbReference type="InterPro" id="IPR050863">
    <property type="entry name" value="CenT-Element_Derived"/>
</dbReference>
<reference evidence="3" key="1">
    <citation type="submission" date="2022-03" db="EMBL/GenBank/DDBJ databases">
        <authorList>
            <person name="Sayadi A."/>
        </authorList>
    </citation>
    <scope>NUCLEOTIDE SEQUENCE</scope>
</reference>
<accession>A0A9P0KRP3</accession>
<dbReference type="PANTHER" id="PTHR19303:SF74">
    <property type="entry name" value="POGO TRANSPOSABLE ELEMENT WITH KRAB DOMAIN"/>
    <property type="match status" value="1"/>
</dbReference>
<gene>
    <name evidence="3" type="ORF">ACAOBT_LOCUS15066</name>
</gene>
<evidence type="ECO:0000313" key="4">
    <source>
        <dbReference type="Proteomes" id="UP001152888"/>
    </source>
</evidence>
<proteinExistence type="predicted"/>
<dbReference type="InterPro" id="IPR036397">
    <property type="entry name" value="RNaseH_sf"/>
</dbReference>
<dbReference type="EMBL" id="CAKOFQ010006923">
    <property type="protein sequence ID" value="CAH1982535.1"/>
    <property type="molecule type" value="Genomic_DNA"/>
</dbReference>
<dbReference type="InterPro" id="IPR004875">
    <property type="entry name" value="DDE_SF_endonuclease_dom"/>
</dbReference>
<feature type="region of interest" description="Disordered" evidence="1">
    <location>
        <begin position="1"/>
        <end position="25"/>
    </location>
</feature>
<dbReference type="Gene3D" id="3.30.420.10">
    <property type="entry name" value="Ribonuclease H-like superfamily/Ribonuclease H"/>
    <property type="match status" value="1"/>
</dbReference>
<evidence type="ECO:0000259" key="2">
    <source>
        <dbReference type="Pfam" id="PF03184"/>
    </source>
</evidence>
<evidence type="ECO:0000313" key="3">
    <source>
        <dbReference type="EMBL" id="CAH1982535.1"/>
    </source>
</evidence>
<dbReference type="OrthoDB" id="10035668at2759"/>
<protein>
    <recommendedName>
        <fullName evidence="2">DDE-1 domain-containing protein</fullName>
    </recommendedName>
</protein>
<evidence type="ECO:0000256" key="1">
    <source>
        <dbReference type="SAM" id="MobiDB-lite"/>
    </source>
</evidence>
<dbReference type="GO" id="GO:0003677">
    <property type="term" value="F:DNA binding"/>
    <property type="evidence" value="ECO:0007669"/>
    <property type="project" value="TreeGrafter"/>
</dbReference>